<dbReference type="OrthoDB" id="980382at2"/>
<feature type="compositionally biased region" description="Low complexity" evidence="1">
    <location>
        <begin position="227"/>
        <end position="245"/>
    </location>
</feature>
<dbReference type="RefSeq" id="WP_091539853.1">
    <property type="nucleotide sequence ID" value="NZ_FONY01000004.1"/>
</dbReference>
<name>A0A1I2C2L8_9BACT</name>
<dbReference type="Pfam" id="PF10988">
    <property type="entry name" value="DUF2807"/>
    <property type="match status" value="1"/>
</dbReference>
<organism evidence="3 4">
    <name type="scientific">Thermoflexibacter ruber</name>
    <dbReference type="NCBI Taxonomy" id="1003"/>
    <lineage>
        <taxon>Bacteria</taxon>
        <taxon>Pseudomonadati</taxon>
        <taxon>Bacteroidota</taxon>
        <taxon>Cytophagia</taxon>
        <taxon>Cytophagales</taxon>
        <taxon>Thermoflexibacteraceae</taxon>
        <taxon>Thermoflexibacter</taxon>
    </lineage>
</organism>
<sequence length="245" mass="26443">MKTIRFFMFARMFTLLGLLSVVLFSGCQRFEDVGAFQEERKTYDLSGFTRVHIGSGSKVTIQQGAAYGVFVRGDSRNLDDLRVRVENGILKADYYPHNHRNRQYRTEFTITMPTLEGVDFSGATIADVGGFENSQKMYARLSGASEGVLSIRANEIEIDLSGASRLSGVGASQKMKADISGGAELSFFGFSVEEVQISASGGSNAKVNVSKTLRAEASGGSHIRYIGNPSSVSNNSSGGSSISRE</sequence>
<dbReference type="AlphaFoldDB" id="A0A1I2C2L8"/>
<dbReference type="EMBL" id="FONY01000004">
    <property type="protein sequence ID" value="SFE62408.1"/>
    <property type="molecule type" value="Genomic_DNA"/>
</dbReference>
<dbReference type="Gene3D" id="2.160.20.120">
    <property type="match status" value="1"/>
</dbReference>
<dbReference type="InterPro" id="IPR021255">
    <property type="entry name" value="DUF2807"/>
</dbReference>
<feature type="domain" description="Putative auto-transporter adhesin head GIN" evidence="2">
    <location>
        <begin position="48"/>
        <end position="229"/>
    </location>
</feature>
<dbReference type="PROSITE" id="PS51257">
    <property type="entry name" value="PROKAR_LIPOPROTEIN"/>
    <property type="match status" value="1"/>
</dbReference>
<evidence type="ECO:0000259" key="2">
    <source>
        <dbReference type="Pfam" id="PF10988"/>
    </source>
</evidence>
<evidence type="ECO:0000313" key="3">
    <source>
        <dbReference type="EMBL" id="SFE62408.1"/>
    </source>
</evidence>
<protein>
    <submittedName>
        <fullName evidence="3">Putative auto-transporter adhesin, head GIN domain</fullName>
    </submittedName>
</protein>
<gene>
    <name evidence="3" type="ORF">SAMN04488541_100445</name>
</gene>
<feature type="region of interest" description="Disordered" evidence="1">
    <location>
        <begin position="224"/>
        <end position="245"/>
    </location>
</feature>
<proteinExistence type="predicted"/>
<dbReference type="Proteomes" id="UP000199513">
    <property type="component" value="Unassembled WGS sequence"/>
</dbReference>
<dbReference type="STRING" id="1003.SAMN04488541_100445"/>
<accession>A0A1I2C2L8</accession>
<reference evidence="4" key="1">
    <citation type="submission" date="2016-10" db="EMBL/GenBank/DDBJ databases">
        <authorList>
            <person name="Varghese N."/>
            <person name="Submissions S."/>
        </authorList>
    </citation>
    <scope>NUCLEOTIDE SEQUENCE [LARGE SCALE GENOMIC DNA]</scope>
    <source>
        <strain>GEY</strain>
        <strain evidence="4">DSM 9560</strain>
    </source>
</reference>
<keyword evidence="4" id="KW-1185">Reference proteome</keyword>
<evidence type="ECO:0000313" key="4">
    <source>
        <dbReference type="Proteomes" id="UP000199513"/>
    </source>
</evidence>
<evidence type="ECO:0000256" key="1">
    <source>
        <dbReference type="SAM" id="MobiDB-lite"/>
    </source>
</evidence>